<organism evidence="1 2">
    <name type="scientific">Paracoccus siganidrum</name>
    <dbReference type="NCBI Taxonomy" id="1276757"/>
    <lineage>
        <taxon>Bacteria</taxon>
        <taxon>Pseudomonadati</taxon>
        <taxon>Pseudomonadota</taxon>
        <taxon>Alphaproteobacteria</taxon>
        <taxon>Rhodobacterales</taxon>
        <taxon>Paracoccaceae</taxon>
        <taxon>Paracoccus</taxon>
    </lineage>
</organism>
<gene>
    <name evidence="1" type="primary">soxG</name>
    <name evidence="1" type="ORF">D3P05_18755</name>
</gene>
<dbReference type="GO" id="GO:1901053">
    <property type="term" value="P:sarcosine catabolic process"/>
    <property type="evidence" value="ECO:0007669"/>
    <property type="project" value="InterPro"/>
</dbReference>
<dbReference type="Gene3D" id="3.30.70.1520">
    <property type="entry name" value="Heterotetrameric sarcosine oxidase"/>
    <property type="match status" value="1"/>
</dbReference>
<dbReference type="Proteomes" id="UP000283587">
    <property type="component" value="Unassembled WGS sequence"/>
</dbReference>
<dbReference type="Pfam" id="PF04268">
    <property type="entry name" value="SoxG"/>
    <property type="match status" value="1"/>
</dbReference>
<dbReference type="NCBIfam" id="TIGR01375">
    <property type="entry name" value="soxG"/>
    <property type="match status" value="1"/>
</dbReference>
<dbReference type="GO" id="GO:0008115">
    <property type="term" value="F:sarcosine oxidase activity"/>
    <property type="evidence" value="ECO:0007669"/>
    <property type="project" value="InterPro"/>
</dbReference>
<reference evidence="2" key="1">
    <citation type="submission" date="2018-09" db="EMBL/GenBank/DDBJ databases">
        <title>Paracoccus onubensis nov. sp. a moderate halophilic bacterium isolated from Gruta de las Maravillas (Aracena, Spain).</title>
        <authorList>
            <person name="Jurado V."/>
            <person name="Gutierrez-Patricio S."/>
            <person name="Gonzalez-Pimentel J.L."/>
            <person name="Miller A.Z."/>
            <person name="Laiz L."/>
            <person name="Saiz-Jimenez C."/>
        </authorList>
    </citation>
    <scope>NUCLEOTIDE SEQUENCE [LARGE SCALE GENOMIC DNA]</scope>
    <source>
        <strain evidence="2">DSM 26381</strain>
    </source>
</reference>
<evidence type="ECO:0000313" key="1">
    <source>
        <dbReference type="EMBL" id="RJL05995.1"/>
    </source>
</evidence>
<sequence>MNAPISSFPPGALADTTAARVAIAPACGRLSLRARGDLAPLEAALGLALPGRIGQRAQGGTVQGGAIQTMRLGPDEWILQAPEAEVAGILAACAALHASHPHSLVDVSGREVTLLVSGPRAAELLSIGCPRDIDSVAVGEGRRTLFDGATVVLWRDAPDAFRMDVWNSFVPHLADLLVTGCRELAAETV</sequence>
<comment type="caution">
    <text evidence="1">The sequence shown here is derived from an EMBL/GenBank/DDBJ whole genome shotgun (WGS) entry which is preliminary data.</text>
</comment>
<dbReference type="Gene3D" id="3.30.1360.120">
    <property type="entry name" value="Probable tRNA modification gtpase trme, domain 1"/>
    <property type="match status" value="1"/>
</dbReference>
<proteinExistence type="predicted"/>
<dbReference type="InterPro" id="IPR006280">
    <property type="entry name" value="SoxG_het"/>
</dbReference>
<protein>
    <submittedName>
        <fullName evidence="1">Sarcosine oxidase subunit gamma family protein</fullName>
    </submittedName>
</protein>
<dbReference type="InterPro" id="IPR027266">
    <property type="entry name" value="TrmE/GcvT-like"/>
</dbReference>
<accession>A0A418ZZJ1</accession>
<dbReference type="RefSeq" id="WP_119900322.1">
    <property type="nucleotide sequence ID" value="NZ_QNRC01000027.1"/>
</dbReference>
<dbReference type="EMBL" id="QZEW01000102">
    <property type="protein sequence ID" value="RJL05995.1"/>
    <property type="molecule type" value="Genomic_DNA"/>
</dbReference>
<dbReference type="SUPFAM" id="SSF103025">
    <property type="entry name" value="Folate-binding domain"/>
    <property type="match status" value="1"/>
</dbReference>
<dbReference type="InterPro" id="IPR007375">
    <property type="entry name" value="SoxG"/>
</dbReference>
<name>A0A418ZZJ1_9RHOB</name>
<keyword evidence="2" id="KW-1185">Reference proteome</keyword>
<dbReference type="OrthoDB" id="9814782at2"/>
<evidence type="ECO:0000313" key="2">
    <source>
        <dbReference type="Proteomes" id="UP000283587"/>
    </source>
</evidence>
<dbReference type="AlphaFoldDB" id="A0A418ZZJ1"/>